<dbReference type="SUPFAM" id="SSF53098">
    <property type="entry name" value="Ribonuclease H-like"/>
    <property type="match status" value="1"/>
</dbReference>
<dbReference type="InterPro" id="IPR012337">
    <property type="entry name" value="RNaseH-like_sf"/>
</dbReference>
<dbReference type="PANTHER" id="PTHR35004">
    <property type="entry name" value="TRANSPOSASE RV3428C-RELATED"/>
    <property type="match status" value="1"/>
</dbReference>
<dbReference type="AlphaFoldDB" id="A0A934MV88"/>
<dbReference type="Proteomes" id="UP000640274">
    <property type="component" value="Unassembled WGS sequence"/>
</dbReference>
<dbReference type="GO" id="GO:0015074">
    <property type="term" value="P:DNA integration"/>
    <property type="evidence" value="ECO:0007669"/>
    <property type="project" value="InterPro"/>
</dbReference>
<dbReference type="RefSeq" id="WP_199019408.1">
    <property type="nucleotide sequence ID" value="NZ_JAELUP010000060.1"/>
</dbReference>
<dbReference type="PANTHER" id="PTHR35004:SF7">
    <property type="entry name" value="INTEGRASE PROTEIN"/>
    <property type="match status" value="1"/>
</dbReference>
<name>A0A934MV88_9BACL</name>
<dbReference type="NCBIfam" id="NF033546">
    <property type="entry name" value="transpos_IS21"/>
    <property type="match status" value="1"/>
</dbReference>
<sequence length="495" mass="57236">MLKMPQQEYIKFLRETEDCSVSEIQRRARVHWRTAKKYADQADWNLSVQKRKSHRPVMGPFMDIVDTWLEEDRLLPRKQRHTGIRIYQRLKAEHSFTGGQRTVLEYVRKRKSTMELERAKTYERLEHPPGEAQVDFTTIQVSQHQQLITYKLLVVSFPHSNTAFVYPTPAENQECFLEGMKRCFEQMGGVPRRLWFDNLSAAVVHIEKHGERQLTEGFQRFCAHYRMEAVFCNPYSGHEKGHVESKCGYSKRNWAVPIPVFESQEQLAVFFAEQAGQDRERLHYAKGEPIAKLWETDRAQLVTLPETAYEAFRMRAAVVNKYGEIRADGTTIPLAGLVAPQSEVLIQIFWDRLVILTQDQQVVREVPRPYTGRTAEIPWVQVFTNLLRKPRSVTHSQFVQMLPDVMRQYVGIADLSVRKERLQALIHWCDIYSLEQIEQVLEGATEEATIVQLTAALGIGQASRDIPVTWSESLSPPGTLTSSALDRYDRLMGVS</sequence>
<dbReference type="InterPro" id="IPR036397">
    <property type="entry name" value="RNaseH_sf"/>
</dbReference>
<dbReference type="Gene3D" id="3.30.420.10">
    <property type="entry name" value="Ribonuclease H-like superfamily/Ribonuclease H"/>
    <property type="match status" value="1"/>
</dbReference>
<reference evidence="2" key="1">
    <citation type="submission" date="2020-12" db="EMBL/GenBank/DDBJ databases">
        <authorList>
            <person name="Huq M.A."/>
        </authorList>
    </citation>
    <scope>NUCLEOTIDE SEQUENCE</scope>
    <source>
        <strain evidence="2">MAHUQ-46</strain>
    </source>
</reference>
<dbReference type="EMBL" id="JAELUP010000060">
    <property type="protein sequence ID" value="MBJ6361857.1"/>
    <property type="molecule type" value="Genomic_DNA"/>
</dbReference>
<keyword evidence="3" id="KW-1185">Reference proteome</keyword>
<dbReference type="PROSITE" id="PS50994">
    <property type="entry name" value="INTEGRASE"/>
    <property type="match status" value="1"/>
</dbReference>
<accession>A0A934MV88</accession>
<protein>
    <submittedName>
        <fullName evidence="2">IS21 family transposase</fullName>
    </submittedName>
</protein>
<organism evidence="2 3">
    <name type="scientific">Paenibacillus roseus</name>
    <dbReference type="NCBI Taxonomy" id="2798579"/>
    <lineage>
        <taxon>Bacteria</taxon>
        <taxon>Bacillati</taxon>
        <taxon>Bacillota</taxon>
        <taxon>Bacilli</taxon>
        <taxon>Bacillales</taxon>
        <taxon>Paenibacillaceae</taxon>
        <taxon>Paenibacillus</taxon>
    </lineage>
</organism>
<evidence type="ECO:0000313" key="2">
    <source>
        <dbReference type="EMBL" id="MBJ6361857.1"/>
    </source>
</evidence>
<proteinExistence type="predicted"/>
<evidence type="ECO:0000313" key="3">
    <source>
        <dbReference type="Proteomes" id="UP000640274"/>
    </source>
</evidence>
<dbReference type="InterPro" id="IPR001584">
    <property type="entry name" value="Integrase_cat-core"/>
</dbReference>
<dbReference type="GO" id="GO:0003676">
    <property type="term" value="F:nucleic acid binding"/>
    <property type="evidence" value="ECO:0007669"/>
    <property type="project" value="InterPro"/>
</dbReference>
<evidence type="ECO:0000259" key="1">
    <source>
        <dbReference type="PROSITE" id="PS50994"/>
    </source>
</evidence>
<comment type="caution">
    <text evidence="2">The sequence shown here is derived from an EMBL/GenBank/DDBJ whole genome shotgun (WGS) entry which is preliminary data.</text>
</comment>
<feature type="domain" description="Integrase catalytic" evidence="1">
    <location>
        <begin position="124"/>
        <end position="244"/>
    </location>
</feature>
<gene>
    <name evidence="2" type="primary">istA</name>
    <name evidence="2" type="ORF">JFN88_11345</name>
</gene>